<evidence type="ECO:0000313" key="2">
    <source>
        <dbReference type="EMBL" id="ORY98456.1"/>
    </source>
</evidence>
<accession>A0A1X2HIN8</accession>
<evidence type="ECO:0000259" key="1">
    <source>
        <dbReference type="Pfam" id="PF24584"/>
    </source>
</evidence>
<dbReference type="InParanoid" id="A0A1X2HIN8"/>
<dbReference type="InterPro" id="IPR056409">
    <property type="entry name" value="Ig_CYK3_C"/>
</dbReference>
<dbReference type="OrthoDB" id="6129702at2759"/>
<proteinExistence type="predicted"/>
<dbReference type="AlphaFoldDB" id="A0A1X2HIN8"/>
<dbReference type="EMBL" id="MCGN01000003">
    <property type="protein sequence ID" value="ORY98456.1"/>
    <property type="molecule type" value="Genomic_DNA"/>
</dbReference>
<gene>
    <name evidence="2" type="ORF">BCR43DRAFT_530080</name>
</gene>
<dbReference type="Proteomes" id="UP000242180">
    <property type="component" value="Unassembled WGS sequence"/>
</dbReference>
<dbReference type="OMA" id="FVDCWLA"/>
<sequence length="341" mass="38815">MALAAGFDEASIVDGYLRGPKDSLESTMDGVTGNHVWCSVKVDGEYRFVDCWLASPWHPQNEGRLESHWFLCTPGDMIYTHYPSEAADQYLEPPISITTFFTLPYVCVPFFWHHMAVTEYQPGCCDIVEDDQVCHLTLRVDPDVACYAEVETRSHKPTATVTAVEKTRGLAQCYFDSAGERLCKIKAVLPPDQPMGWLKIYAGPRVKPVGEHQQARQEKINSQHYPLALVFKLTRQHPPITDRARPAFMFVQLHVCPDEFYINEPQCYQLYPLQTYNFSIKSDHHHKLAIRSPGGKLFKLMYFPQDHIYNGSVTVGEAGQWSLICLLNHAGGWYVVASWHC</sequence>
<protein>
    <recommendedName>
        <fullName evidence="1">CYK3 C-terminal Ig-like domain-containing protein</fullName>
    </recommendedName>
</protein>
<feature type="domain" description="CYK3 C-terminal Ig-like" evidence="1">
    <location>
        <begin position="256"/>
        <end position="341"/>
    </location>
</feature>
<dbReference type="STRING" id="13706.A0A1X2HIN8"/>
<keyword evidence="3" id="KW-1185">Reference proteome</keyword>
<name>A0A1X2HIN8_SYNRA</name>
<evidence type="ECO:0000313" key="3">
    <source>
        <dbReference type="Proteomes" id="UP000242180"/>
    </source>
</evidence>
<dbReference type="PANTHER" id="PTHR46333">
    <property type="entry name" value="CYTOKINESIS PROTEIN 3"/>
    <property type="match status" value="1"/>
</dbReference>
<dbReference type="InterPro" id="IPR052557">
    <property type="entry name" value="CAP/Cytokinesis_protein"/>
</dbReference>
<dbReference type="Pfam" id="PF24584">
    <property type="entry name" value="Ig_CYK3_C"/>
    <property type="match status" value="1"/>
</dbReference>
<comment type="caution">
    <text evidence="2">The sequence shown here is derived from an EMBL/GenBank/DDBJ whole genome shotgun (WGS) entry which is preliminary data.</text>
</comment>
<reference evidence="2 3" key="1">
    <citation type="submission" date="2016-07" db="EMBL/GenBank/DDBJ databases">
        <title>Pervasive Adenine N6-methylation of Active Genes in Fungi.</title>
        <authorList>
            <consortium name="DOE Joint Genome Institute"/>
            <person name="Mondo S.J."/>
            <person name="Dannebaum R.O."/>
            <person name="Kuo R.C."/>
            <person name="Labutti K."/>
            <person name="Haridas S."/>
            <person name="Kuo A."/>
            <person name="Salamov A."/>
            <person name="Ahrendt S.R."/>
            <person name="Lipzen A."/>
            <person name="Sullivan W."/>
            <person name="Andreopoulos W.B."/>
            <person name="Clum A."/>
            <person name="Lindquist E."/>
            <person name="Daum C."/>
            <person name="Ramamoorthy G.K."/>
            <person name="Gryganskyi A."/>
            <person name="Culley D."/>
            <person name="Magnuson J.K."/>
            <person name="James T.Y."/>
            <person name="O'Malley M.A."/>
            <person name="Stajich J.E."/>
            <person name="Spatafora J.W."/>
            <person name="Visel A."/>
            <person name="Grigoriev I.V."/>
        </authorList>
    </citation>
    <scope>NUCLEOTIDE SEQUENCE [LARGE SCALE GENOMIC DNA]</scope>
    <source>
        <strain evidence="2 3">NRRL 2496</strain>
    </source>
</reference>
<dbReference type="PANTHER" id="PTHR46333:SF2">
    <property type="entry name" value="CYTOKINESIS PROTEIN 3"/>
    <property type="match status" value="1"/>
</dbReference>
<organism evidence="2 3">
    <name type="scientific">Syncephalastrum racemosum</name>
    <name type="common">Filamentous fungus</name>
    <dbReference type="NCBI Taxonomy" id="13706"/>
    <lineage>
        <taxon>Eukaryota</taxon>
        <taxon>Fungi</taxon>
        <taxon>Fungi incertae sedis</taxon>
        <taxon>Mucoromycota</taxon>
        <taxon>Mucoromycotina</taxon>
        <taxon>Mucoromycetes</taxon>
        <taxon>Mucorales</taxon>
        <taxon>Syncephalastraceae</taxon>
        <taxon>Syncephalastrum</taxon>
    </lineage>
</organism>
<dbReference type="GO" id="GO:0110085">
    <property type="term" value="C:mitotic actomyosin contractile ring"/>
    <property type="evidence" value="ECO:0007669"/>
    <property type="project" value="TreeGrafter"/>
</dbReference>
<dbReference type="GO" id="GO:0140278">
    <property type="term" value="P:mitotic division septum assembly"/>
    <property type="evidence" value="ECO:0007669"/>
    <property type="project" value="TreeGrafter"/>
</dbReference>